<dbReference type="AlphaFoldDB" id="A0A9X4AIF0"/>
<accession>A0A9X4AIF0</accession>
<organism evidence="4 5">
    <name type="scientific">Aquibacillus koreensis</name>
    <dbReference type="NCBI Taxonomy" id="279446"/>
    <lineage>
        <taxon>Bacteria</taxon>
        <taxon>Bacillati</taxon>
        <taxon>Bacillota</taxon>
        <taxon>Bacilli</taxon>
        <taxon>Bacillales</taxon>
        <taxon>Bacillaceae</taxon>
        <taxon>Aquibacillus</taxon>
    </lineage>
</organism>
<evidence type="ECO:0000259" key="3">
    <source>
        <dbReference type="Pfam" id="PF02834"/>
    </source>
</evidence>
<dbReference type="EMBL" id="JAMQJZ010000001">
    <property type="protein sequence ID" value="MDC3419320.1"/>
    <property type="molecule type" value="Genomic_DNA"/>
</dbReference>
<sequence length="189" mass="21936">MSQDPHYFIAVPLPEDVKQWLKELQGKIKTQEELHYHSWTHVEDFHITLKFLGAVSDDTFNHMIEYLKNIKDMPRLSLTPSVIGSFGNPNKPRVLWMGVQENPTLSSLYSAVEDKCVDAGFNKETRPYRPHITIGKKWKHGNKIDEDVMAKLNKLINNRPSFQVDHFVIYQINPSQSPKYKAVKTFKLS</sequence>
<dbReference type="InterPro" id="IPR009097">
    <property type="entry name" value="Cyclic_Pdiesterase"/>
</dbReference>
<proteinExistence type="inferred from homology"/>
<dbReference type="PANTHER" id="PTHR35561:SF1">
    <property type="entry name" value="RNA 2',3'-CYCLIC PHOSPHODIESTERASE"/>
    <property type="match status" value="1"/>
</dbReference>
<dbReference type="GO" id="GO:0004113">
    <property type="term" value="F:2',3'-cyclic-nucleotide 3'-phosphodiesterase activity"/>
    <property type="evidence" value="ECO:0007669"/>
    <property type="project" value="InterPro"/>
</dbReference>
<protein>
    <recommendedName>
        <fullName evidence="2">RNA 2',3'-cyclic phosphodiesterase</fullName>
        <shortName evidence="2">RNA 2',3'-CPDase</shortName>
        <ecNumber evidence="2">3.1.4.58</ecNumber>
    </recommendedName>
</protein>
<dbReference type="InterPro" id="IPR014051">
    <property type="entry name" value="Phosphoesterase_HXTX"/>
</dbReference>
<dbReference type="RefSeq" id="WP_259867307.1">
    <property type="nucleotide sequence ID" value="NZ_JAMQJZ010000001.1"/>
</dbReference>
<keyword evidence="1 2" id="KW-0378">Hydrolase</keyword>
<feature type="short sequence motif" description="HXTX 2" evidence="2">
    <location>
        <begin position="131"/>
        <end position="134"/>
    </location>
</feature>
<dbReference type="InterPro" id="IPR004175">
    <property type="entry name" value="RNA_CPDase"/>
</dbReference>
<evidence type="ECO:0000313" key="5">
    <source>
        <dbReference type="Proteomes" id="UP001145072"/>
    </source>
</evidence>
<evidence type="ECO:0000313" key="4">
    <source>
        <dbReference type="EMBL" id="MDC3419320.1"/>
    </source>
</evidence>
<name>A0A9X4AIF0_9BACI</name>
<dbReference type="NCBIfam" id="TIGR02258">
    <property type="entry name" value="2_5_ligase"/>
    <property type="match status" value="1"/>
</dbReference>
<dbReference type="HAMAP" id="MF_01940">
    <property type="entry name" value="RNA_CPDase"/>
    <property type="match status" value="1"/>
</dbReference>
<feature type="domain" description="Phosphoesterase HXTX" evidence="3">
    <location>
        <begin position="11"/>
        <end position="96"/>
    </location>
</feature>
<dbReference type="EC" id="3.1.4.58" evidence="2"/>
<dbReference type="GO" id="GO:0008664">
    <property type="term" value="F:RNA 2',3'-cyclic 3'-phosphodiesterase activity"/>
    <property type="evidence" value="ECO:0007669"/>
    <property type="project" value="UniProtKB-EC"/>
</dbReference>
<evidence type="ECO:0000256" key="2">
    <source>
        <dbReference type="HAMAP-Rule" id="MF_01940"/>
    </source>
</evidence>
<comment type="function">
    <text evidence="2">Hydrolyzes RNA 2',3'-cyclic phosphodiester to an RNA 2'-phosphomonoester.</text>
</comment>
<comment type="catalytic activity">
    <reaction evidence="2">
        <text>a 3'-end 2',3'-cyclophospho-ribonucleotide-RNA + H2O = a 3'-end 2'-phospho-ribonucleotide-RNA + H(+)</text>
        <dbReference type="Rhea" id="RHEA:11828"/>
        <dbReference type="Rhea" id="RHEA-COMP:10464"/>
        <dbReference type="Rhea" id="RHEA-COMP:17353"/>
        <dbReference type="ChEBI" id="CHEBI:15377"/>
        <dbReference type="ChEBI" id="CHEBI:15378"/>
        <dbReference type="ChEBI" id="CHEBI:83064"/>
        <dbReference type="ChEBI" id="CHEBI:173113"/>
        <dbReference type="EC" id="3.1.4.58"/>
    </reaction>
</comment>
<gene>
    <name evidence="4" type="primary">thpR</name>
    <name evidence="4" type="ORF">NC661_02860</name>
</gene>
<comment type="similarity">
    <text evidence="2">Belongs to the 2H phosphoesterase superfamily. ThpR family.</text>
</comment>
<reference evidence="4" key="1">
    <citation type="submission" date="2022-06" db="EMBL/GenBank/DDBJ databases">
        <title>Aquibacillus sp. a new bacterium isolated from soil saline samples.</title>
        <authorList>
            <person name="Galisteo C."/>
            <person name="De La Haba R."/>
            <person name="Sanchez-Porro C."/>
            <person name="Ventosa A."/>
        </authorList>
    </citation>
    <scope>NUCLEOTIDE SEQUENCE</scope>
    <source>
        <strain evidence="4">JCM 12387</strain>
    </source>
</reference>
<dbReference type="Gene3D" id="3.90.1140.10">
    <property type="entry name" value="Cyclic phosphodiesterase"/>
    <property type="match status" value="1"/>
</dbReference>
<feature type="short sequence motif" description="HXTX 1" evidence="2">
    <location>
        <begin position="46"/>
        <end position="49"/>
    </location>
</feature>
<feature type="domain" description="Phosphoesterase HXTX" evidence="3">
    <location>
        <begin position="103"/>
        <end position="179"/>
    </location>
</feature>
<dbReference type="SUPFAM" id="SSF55144">
    <property type="entry name" value="LigT-like"/>
    <property type="match status" value="1"/>
</dbReference>
<evidence type="ECO:0000256" key="1">
    <source>
        <dbReference type="ARBA" id="ARBA00022801"/>
    </source>
</evidence>
<keyword evidence="5" id="KW-1185">Reference proteome</keyword>
<dbReference type="PANTHER" id="PTHR35561">
    <property type="entry name" value="RNA 2',3'-CYCLIC PHOSPHODIESTERASE"/>
    <property type="match status" value="1"/>
</dbReference>
<feature type="active site" description="Proton donor" evidence="2">
    <location>
        <position position="46"/>
    </location>
</feature>
<feature type="active site" description="Proton acceptor" evidence="2">
    <location>
        <position position="131"/>
    </location>
</feature>
<comment type="caution">
    <text evidence="4">The sequence shown here is derived from an EMBL/GenBank/DDBJ whole genome shotgun (WGS) entry which is preliminary data.</text>
</comment>
<dbReference type="Pfam" id="PF02834">
    <property type="entry name" value="LigT_PEase"/>
    <property type="match status" value="2"/>
</dbReference>
<dbReference type="Proteomes" id="UP001145072">
    <property type="component" value="Unassembled WGS sequence"/>
</dbReference>